<dbReference type="KEGG" id="ari:UM93_09110"/>
<keyword evidence="3" id="KW-1185">Reference proteome</keyword>
<dbReference type="InterPro" id="IPR002575">
    <property type="entry name" value="Aminoglycoside_PTrfase"/>
</dbReference>
<dbReference type="AlphaFoldDB" id="A0A0D4BZ80"/>
<dbReference type="STRING" id="1618207.UM93_09110"/>
<accession>A0A0D4BZ80</accession>
<dbReference type="Pfam" id="PF01636">
    <property type="entry name" value="APH"/>
    <property type="match status" value="1"/>
</dbReference>
<dbReference type="OrthoDB" id="236897at2"/>
<evidence type="ECO:0000313" key="2">
    <source>
        <dbReference type="EMBL" id="AJT41628.1"/>
    </source>
</evidence>
<dbReference type="RefSeq" id="WP_045075126.1">
    <property type="nucleotide sequence ID" value="NZ_CP011005.1"/>
</dbReference>
<organism evidence="2 3">
    <name type="scientific">Psychromicrobium lacuslunae</name>
    <dbReference type="NCBI Taxonomy" id="1618207"/>
    <lineage>
        <taxon>Bacteria</taxon>
        <taxon>Bacillati</taxon>
        <taxon>Actinomycetota</taxon>
        <taxon>Actinomycetes</taxon>
        <taxon>Micrococcales</taxon>
        <taxon>Micrococcaceae</taxon>
        <taxon>Psychromicrobium</taxon>
    </lineage>
</organism>
<feature type="domain" description="Aminoglycoside phosphotransferase" evidence="1">
    <location>
        <begin position="105"/>
        <end position="189"/>
    </location>
</feature>
<dbReference type="Proteomes" id="UP000061839">
    <property type="component" value="Chromosome"/>
</dbReference>
<protein>
    <submittedName>
        <fullName evidence="2">Aminoglycoside phosphotransferase</fullName>
    </submittedName>
</protein>
<keyword evidence="2" id="KW-0808">Transferase</keyword>
<evidence type="ECO:0000259" key="1">
    <source>
        <dbReference type="Pfam" id="PF01636"/>
    </source>
</evidence>
<gene>
    <name evidence="2" type="ORF">UM93_09110</name>
</gene>
<dbReference type="EMBL" id="CP011005">
    <property type="protein sequence ID" value="AJT41628.1"/>
    <property type="molecule type" value="Genomic_DNA"/>
</dbReference>
<dbReference type="GO" id="GO:0016740">
    <property type="term" value="F:transferase activity"/>
    <property type="evidence" value="ECO:0007669"/>
    <property type="project" value="UniProtKB-KW"/>
</dbReference>
<evidence type="ECO:0000313" key="3">
    <source>
        <dbReference type="Proteomes" id="UP000061839"/>
    </source>
</evidence>
<name>A0A0D4BZ80_9MICC</name>
<dbReference type="HOGENOM" id="CLU_066396_0_0_11"/>
<reference evidence="2 3" key="1">
    <citation type="journal article" date="2015" name="Genome Announc.">
        <title>Complete Genome Sequencing of Protease-Producing Novel Arthrobacter sp. Strain IHBB 11108 Using PacBio Single-Molecule Real-Time Sequencing Technology.</title>
        <authorList>
            <person name="Kiran S."/>
            <person name="Swarnkar M.K."/>
            <person name="Pal M."/>
            <person name="Thakur R."/>
            <person name="Tewari R."/>
            <person name="Singh A.K."/>
            <person name="Gulati A."/>
        </authorList>
    </citation>
    <scope>NUCLEOTIDE SEQUENCE [LARGE SCALE GENOMIC DNA]</scope>
    <source>
        <strain evidence="2 3">IHBB 11108</strain>
    </source>
</reference>
<proteinExistence type="predicted"/>
<dbReference type="PATRIC" id="fig|1618207.4.peg.1845"/>
<dbReference type="Gene3D" id="3.90.1200.10">
    <property type="match status" value="1"/>
</dbReference>
<sequence length="250" mass="27997">MAEELELAGGNAADFVLRVGQTIRKPWAASTESVQQFLTALRLAGVEVPRPLGRDEQGRQVIEFVDGTLAMDSGQLNSTELRKVGEMIRIIHDNSPKPTPADLAQWKVLIPAPKPDLICHNDLAPWNLILGERMVFIDWDGSGPSSRLWDLAYAAQSFSGLWAGTNPEEARTQLRAFVDGYRADEQQRRALPETMVHRVQAMYELLKRANCAGEQPWAAMFDQGHGAHWKATAEYVAEHLEIWREALIED</sequence>
<dbReference type="InterPro" id="IPR011009">
    <property type="entry name" value="Kinase-like_dom_sf"/>
</dbReference>
<dbReference type="SUPFAM" id="SSF56112">
    <property type="entry name" value="Protein kinase-like (PK-like)"/>
    <property type="match status" value="1"/>
</dbReference>